<keyword evidence="4 7" id="KW-0540">Nuclease</keyword>
<evidence type="ECO:0000256" key="2">
    <source>
        <dbReference type="ARBA" id="ARBA00004496"/>
    </source>
</evidence>
<accession>A0A7J3XXH4</accession>
<evidence type="ECO:0000256" key="5">
    <source>
        <dbReference type="ARBA" id="ARBA00022759"/>
    </source>
</evidence>
<dbReference type="PANTHER" id="PTHR28511">
    <property type="entry name" value="ENDONUCLEASE V"/>
    <property type="match status" value="1"/>
</dbReference>
<dbReference type="EC" id="3.1.21.7" evidence="7"/>
<comment type="similarity">
    <text evidence="7">Belongs to the endonuclease V family.</text>
</comment>
<comment type="function">
    <text evidence="7">DNA repair enzyme involved in the repair of deaminated bases. Selectively cleaves double-stranded DNA at the second phosphodiester bond 3' to a deoxyinosine leaving behind the intact lesion on the nicked DNA.</text>
</comment>
<keyword evidence="6 7" id="KW-0378">Hydrolase</keyword>
<sequence length="217" mass="23575">MFDYNRAIRLQRELFKQVAASVSSPLVDASRVEYIAGVDASYTGGYSIGVAVLVEAGSLRVLEKTHALVKVHVPYIPGLLAFREAPGIIEALLKLRLKPSVLMVDGHGLTHPRGFGIASHIGLVLGVPSIGVAKSRLYGEVRVEEGVRYIYAHGLRAGAILEHRGGEVYVSVGYAITLDEALKIVRATLREHKLPEPIRLADAYSKELKRALKDKGS</sequence>
<evidence type="ECO:0000256" key="3">
    <source>
        <dbReference type="ARBA" id="ARBA00022490"/>
    </source>
</evidence>
<name>A0A7J3XXH4_9CREN</name>
<comment type="subcellular location">
    <subcellularLocation>
        <location evidence="2 7">Cytoplasm</location>
    </subcellularLocation>
</comment>
<feature type="binding site" evidence="7">
    <location>
        <position position="39"/>
    </location>
    <ligand>
        <name>Mg(2+)</name>
        <dbReference type="ChEBI" id="CHEBI:18420"/>
    </ligand>
</feature>
<dbReference type="GO" id="GO:0016891">
    <property type="term" value="F:RNA endonuclease activity producing 5'-phosphomonoesters, hydrolytic mechanism"/>
    <property type="evidence" value="ECO:0007669"/>
    <property type="project" value="TreeGrafter"/>
</dbReference>
<feature type="binding site" evidence="7">
    <location>
        <position position="105"/>
    </location>
    <ligand>
        <name>Mg(2+)</name>
        <dbReference type="ChEBI" id="CHEBI:18420"/>
    </ligand>
</feature>
<dbReference type="GO" id="GO:0006281">
    <property type="term" value="P:DNA repair"/>
    <property type="evidence" value="ECO:0007669"/>
    <property type="project" value="UniProtKB-UniRule"/>
</dbReference>
<keyword evidence="7" id="KW-0460">Magnesium</keyword>
<dbReference type="GO" id="GO:0000287">
    <property type="term" value="F:magnesium ion binding"/>
    <property type="evidence" value="ECO:0007669"/>
    <property type="project" value="UniProtKB-UniRule"/>
</dbReference>
<organism evidence="8">
    <name type="scientific">Thermogladius calderae</name>
    <dbReference type="NCBI Taxonomy" id="1200300"/>
    <lineage>
        <taxon>Archaea</taxon>
        <taxon>Thermoproteota</taxon>
        <taxon>Thermoprotei</taxon>
        <taxon>Desulfurococcales</taxon>
        <taxon>Desulfurococcaceae</taxon>
        <taxon>Thermogladius</taxon>
    </lineage>
</organism>
<dbReference type="GO" id="GO:0005737">
    <property type="term" value="C:cytoplasm"/>
    <property type="evidence" value="ECO:0007669"/>
    <property type="project" value="UniProtKB-SubCell"/>
</dbReference>
<keyword evidence="5 7" id="KW-0255">Endonuclease</keyword>
<reference evidence="8" key="1">
    <citation type="journal article" date="2020" name="mSystems">
        <title>Genome- and Community-Level Interaction Insights into Carbon Utilization and Element Cycling Functions of Hydrothermarchaeota in Hydrothermal Sediment.</title>
        <authorList>
            <person name="Zhou Z."/>
            <person name="Liu Y."/>
            <person name="Xu W."/>
            <person name="Pan J."/>
            <person name="Luo Z.H."/>
            <person name="Li M."/>
        </authorList>
    </citation>
    <scope>NUCLEOTIDE SEQUENCE [LARGE SCALE GENOMIC DNA]</scope>
    <source>
        <strain evidence="8">SpSt-110</strain>
    </source>
</reference>
<comment type="cofactor">
    <cofactor evidence="7">
        <name>Mg(2+)</name>
        <dbReference type="ChEBI" id="CHEBI:18420"/>
    </cofactor>
</comment>
<dbReference type="CDD" id="cd06559">
    <property type="entry name" value="Endonuclease_V"/>
    <property type="match status" value="1"/>
</dbReference>
<evidence type="ECO:0000313" key="8">
    <source>
        <dbReference type="EMBL" id="HHP67273.1"/>
    </source>
</evidence>
<protein>
    <recommendedName>
        <fullName evidence="7">Endonuclease V</fullName>
        <ecNumber evidence="7">3.1.21.7</ecNumber>
    </recommendedName>
    <alternativeName>
        <fullName evidence="7">Deoxyinosine 3'endonuclease</fullName>
    </alternativeName>
    <alternativeName>
        <fullName evidence="7">Deoxyribonuclease V</fullName>
        <shortName evidence="7">DNase V</shortName>
    </alternativeName>
</protein>
<feature type="site" description="Interaction with target DNA" evidence="7">
    <location>
        <position position="75"/>
    </location>
</feature>
<keyword evidence="7" id="KW-0234">DNA repair</keyword>
<dbReference type="GO" id="GO:0043737">
    <property type="term" value="F:deoxyribonuclease V activity"/>
    <property type="evidence" value="ECO:0007669"/>
    <property type="project" value="UniProtKB-UniRule"/>
</dbReference>
<keyword evidence="7" id="KW-0479">Metal-binding</keyword>
<evidence type="ECO:0000256" key="4">
    <source>
        <dbReference type="ARBA" id="ARBA00022722"/>
    </source>
</evidence>
<comment type="caution">
    <text evidence="8">The sequence shown here is derived from an EMBL/GenBank/DDBJ whole genome shotgun (WGS) entry which is preliminary data.</text>
</comment>
<keyword evidence="7" id="KW-0227">DNA damage</keyword>
<dbReference type="Gene3D" id="3.30.2170.10">
    <property type="entry name" value="archaeoglobus fulgidus dsm 4304 superfamily"/>
    <property type="match status" value="1"/>
</dbReference>
<dbReference type="Pfam" id="PF04493">
    <property type="entry name" value="Endonuclease_5"/>
    <property type="match status" value="1"/>
</dbReference>
<gene>
    <name evidence="7" type="primary">nfi</name>
    <name evidence="8" type="ORF">ENM60_00505</name>
</gene>
<dbReference type="AlphaFoldDB" id="A0A7J3XXH4"/>
<dbReference type="EMBL" id="DRYK01000013">
    <property type="protein sequence ID" value="HHP67273.1"/>
    <property type="molecule type" value="Genomic_DNA"/>
</dbReference>
<dbReference type="GO" id="GO:0003727">
    <property type="term" value="F:single-stranded RNA binding"/>
    <property type="evidence" value="ECO:0007669"/>
    <property type="project" value="TreeGrafter"/>
</dbReference>
<evidence type="ECO:0000256" key="1">
    <source>
        <dbReference type="ARBA" id="ARBA00001835"/>
    </source>
</evidence>
<dbReference type="PANTHER" id="PTHR28511:SF1">
    <property type="entry name" value="ENDONUCLEASE V"/>
    <property type="match status" value="1"/>
</dbReference>
<evidence type="ECO:0000256" key="6">
    <source>
        <dbReference type="ARBA" id="ARBA00022801"/>
    </source>
</evidence>
<evidence type="ECO:0000256" key="7">
    <source>
        <dbReference type="HAMAP-Rule" id="MF_00801"/>
    </source>
</evidence>
<dbReference type="InterPro" id="IPR007581">
    <property type="entry name" value="Endonuclease-V"/>
</dbReference>
<comment type="catalytic activity">
    <reaction evidence="1 7">
        <text>Endonucleolytic cleavage at apurinic or apyrimidinic sites to products with a 5'-phosphate.</text>
        <dbReference type="EC" id="3.1.21.7"/>
    </reaction>
</comment>
<proteinExistence type="inferred from homology"/>
<keyword evidence="3 7" id="KW-0963">Cytoplasm</keyword>
<dbReference type="HAMAP" id="MF_00801">
    <property type="entry name" value="Endonuclease_5"/>
    <property type="match status" value="1"/>
</dbReference>